<feature type="domain" description="Alpha/beta hydrolase fold-3" evidence="3">
    <location>
        <begin position="100"/>
        <end position="300"/>
    </location>
</feature>
<sequence length="324" mass="35251">MARRIHRKNPDMTTFRHDLALSPDAPPSRQARIFNTIIRNSGRRLWAASASTDAGLIRFRKINSALRTRAPKGVRISPHEFPAFSAEWVRAGEVDESKVVLYLHGGGYFFGGPTMYRGLSWRLSAAAKRPVLVLDYRLAPEHTPSDALEDALTAYDALIAMGHAPQDVTVGGDSAGGHLALSLLHALKRRGSELPGTVVAISPWVDLLCTADSHTANAASDHVIPAVKLKWLGERFCEAAASGDPLFDPVHGDYTGFPPLLLISSTTEILRDDAHTVASRAKEAGVEVVHREWTGQAHVFPVFADYIPEGKAAIADIGEFLRSR</sequence>
<gene>
    <name evidence="4" type="ORF">EDD29_0312</name>
</gene>
<protein>
    <submittedName>
        <fullName evidence="4">Acetyl esterase/lipase</fullName>
    </submittedName>
</protein>
<keyword evidence="2" id="KW-0378">Hydrolase</keyword>
<dbReference type="SUPFAM" id="SSF53474">
    <property type="entry name" value="alpha/beta-Hydrolases"/>
    <property type="match status" value="1"/>
</dbReference>
<dbReference type="GO" id="GO:0004806">
    <property type="term" value="F:triacylglycerol lipase activity"/>
    <property type="evidence" value="ECO:0007669"/>
    <property type="project" value="TreeGrafter"/>
</dbReference>
<comment type="similarity">
    <text evidence="1">Belongs to the 'GDXG' lipolytic enzyme family.</text>
</comment>
<proteinExistence type="inferred from homology"/>
<evidence type="ECO:0000256" key="2">
    <source>
        <dbReference type="ARBA" id="ARBA00022801"/>
    </source>
</evidence>
<evidence type="ECO:0000259" key="3">
    <source>
        <dbReference type="Pfam" id="PF07859"/>
    </source>
</evidence>
<dbReference type="PANTHER" id="PTHR48081:SF30">
    <property type="entry name" value="ACETYL-HYDROLASE LIPR-RELATED"/>
    <property type="match status" value="1"/>
</dbReference>
<dbReference type="EMBL" id="RJKE01000001">
    <property type="protein sequence ID" value="ROO82827.1"/>
    <property type="molecule type" value="Genomic_DNA"/>
</dbReference>
<dbReference type="Pfam" id="PF07859">
    <property type="entry name" value="Abhydrolase_3"/>
    <property type="match status" value="1"/>
</dbReference>
<dbReference type="Gene3D" id="3.40.50.1820">
    <property type="entry name" value="alpha/beta hydrolase"/>
    <property type="match status" value="1"/>
</dbReference>
<dbReference type="PANTHER" id="PTHR48081">
    <property type="entry name" value="AB HYDROLASE SUPERFAMILY PROTEIN C4A8.06C"/>
    <property type="match status" value="1"/>
</dbReference>
<dbReference type="InterPro" id="IPR029058">
    <property type="entry name" value="AB_hydrolase_fold"/>
</dbReference>
<name>A0A3N1CND5_9ACTN</name>
<dbReference type="InterPro" id="IPR050300">
    <property type="entry name" value="GDXG_lipolytic_enzyme"/>
</dbReference>
<evidence type="ECO:0000256" key="1">
    <source>
        <dbReference type="ARBA" id="ARBA00010515"/>
    </source>
</evidence>
<dbReference type="Proteomes" id="UP000272400">
    <property type="component" value="Unassembled WGS sequence"/>
</dbReference>
<dbReference type="InterPro" id="IPR013094">
    <property type="entry name" value="AB_hydrolase_3"/>
</dbReference>
<organism evidence="4 5">
    <name type="scientific">Actinocorallia herbida</name>
    <dbReference type="NCBI Taxonomy" id="58109"/>
    <lineage>
        <taxon>Bacteria</taxon>
        <taxon>Bacillati</taxon>
        <taxon>Actinomycetota</taxon>
        <taxon>Actinomycetes</taxon>
        <taxon>Streptosporangiales</taxon>
        <taxon>Thermomonosporaceae</taxon>
        <taxon>Actinocorallia</taxon>
    </lineage>
</organism>
<keyword evidence="5" id="KW-1185">Reference proteome</keyword>
<evidence type="ECO:0000313" key="4">
    <source>
        <dbReference type="EMBL" id="ROO82827.1"/>
    </source>
</evidence>
<accession>A0A3N1CND5</accession>
<comment type="caution">
    <text evidence="4">The sequence shown here is derived from an EMBL/GenBank/DDBJ whole genome shotgun (WGS) entry which is preliminary data.</text>
</comment>
<evidence type="ECO:0000313" key="5">
    <source>
        <dbReference type="Proteomes" id="UP000272400"/>
    </source>
</evidence>
<dbReference type="AlphaFoldDB" id="A0A3N1CND5"/>
<reference evidence="4 5" key="1">
    <citation type="submission" date="2018-11" db="EMBL/GenBank/DDBJ databases">
        <title>Sequencing the genomes of 1000 actinobacteria strains.</title>
        <authorList>
            <person name="Klenk H.-P."/>
        </authorList>
    </citation>
    <scope>NUCLEOTIDE SEQUENCE [LARGE SCALE GENOMIC DNA]</scope>
    <source>
        <strain evidence="4 5">DSM 44254</strain>
    </source>
</reference>